<evidence type="ECO:0000313" key="5">
    <source>
        <dbReference type="Proteomes" id="UP000030905"/>
    </source>
</evidence>
<proteinExistence type="predicted"/>
<reference evidence="3 4" key="3">
    <citation type="journal article" name="Genome Announc.">
        <title>Improved Draft Genome Sequence of Clostridium pasteurianum Strain ATCC 6013 (DSM 525) Using a Hybrid Next-Generation Sequencing Approach.</title>
        <authorList>
            <person name="Pyne M.E."/>
            <person name="Utturkar S."/>
            <person name="Brown S.D."/>
            <person name="Moo-Young M."/>
            <person name="Chung D.A."/>
            <person name="Chou C.P."/>
        </authorList>
    </citation>
    <scope>NUCLEOTIDE SEQUENCE [LARGE SCALE GENOMIC DNA]</scope>
    <source>
        <strain evidence="3 4">ATCC 6013</strain>
    </source>
</reference>
<feature type="domain" description="AAA-ATPase-like" evidence="1">
    <location>
        <begin position="7"/>
        <end position="94"/>
    </location>
</feature>
<dbReference type="PANTHER" id="PTHR34825">
    <property type="entry name" value="CONSERVED PROTEIN, WITH A WEAK D-GALACTARATE DEHYDRATASE/ALTRONATE HYDROLASE DOMAIN"/>
    <property type="match status" value="1"/>
</dbReference>
<keyword evidence="5" id="KW-1185">Reference proteome</keyword>
<dbReference type="EMBL" id="CP009268">
    <property type="protein sequence ID" value="AJA52695.1"/>
    <property type="molecule type" value="Genomic_DNA"/>
</dbReference>
<dbReference type="PANTHER" id="PTHR34825:SF1">
    <property type="entry name" value="AAA-ATPASE-LIKE DOMAIN-CONTAINING PROTEIN"/>
    <property type="match status" value="1"/>
</dbReference>
<protein>
    <submittedName>
        <fullName evidence="3">AAA-ATPase-like protein</fullName>
    </submittedName>
    <submittedName>
        <fullName evidence="2">Putative AAA-ATPase</fullName>
    </submittedName>
</protein>
<evidence type="ECO:0000313" key="4">
    <source>
        <dbReference type="Proteomes" id="UP000028042"/>
    </source>
</evidence>
<sequence>MKKLILIGISGFKKLIESNCYFIDKSLLIREFIENSSEIMLIPRPRRFGKTLNMSMIKYFFDIREESKNLFDGLKIEKCENIKSLKGKYPVIYIF</sequence>
<name>A0A0H3J6A4_CLOPA</name>
<dbReference type="Proteomes" id="UP000028042">
    <property type="component" value="Unassembled WGS sequence"/>
</dbReference>
<gene>
    <name evidence="2" type="ORF">CLPA_c26400</name>
    <name evidence="3" type="ORF">CP6013_00542</name>
</gene>
<reference evidence="2 5" key="1">
    <citation type="journal article" date="2015" name="Genome Announc.">
        <title>Complete Genome Sequence of the Nitrogen-Fixing and Solvent-Producing Clostridium pasteurianum DSM 525.</title>
        <authorList>
            <person name="Poehlein A."/>
            <person name="Grosse-Honebrink A."/>
            <person name="Zhang Y."/>
            <person name="Minton N.P."/>
            <person name="Daniel R."/>
        </authorList>
    </citation>
    <scope>NUCLEOTIDE SEQUENCE [LARGE SCALE GENOMIC DNA]</scope>
    <source>
        <strain evidence="2">DSM 525</strain>
        <strain evidence="5">DSM 525 / ATCC 6013</strain>
    </source>
</reference>
<evidence type="ECO:0000313" key="3">
    <source>
        <dbReference type="EMBL" id="KRU11295.1"/>
    </source>
</evidence>
<evidence type="ECO:0000259" key="1">
    <source>
        <dbReference type="Pfam" id="PF09820"/>
    </source>
</evidence>
<dbReference type="Pfam" id="PF09820">
    <property type="entry name" value="AAA-ATPase_like"/>
    <property type="match status" value="1"/>
</dbReference>
<dbReference type="PATRIC" id="fig|1262449.3.peg.1084"/>
<dbReference type="InterPro" id="IPR018631">
    <property type="entry name" value="AAA-ATPase-like_dom"/>
</dbReference>
<dbReference type="KEGG" id="cpae:CPAST_c26400"/>
<dbReference type="EMBL" id="JPGY02000001">
    <property type="protein sequence ID" value="KRU11295.1"/>
    <property type="molecule type" value="Genomic_DNA"/>
</dbReference>
<reference evidence="3" key="2">
    <citation type="submission" date="2015-10" db="EMBL/GenBank/DDBJ databases">
        <title>Improved Draft Genome Sequence of Clostridium pasteurianum Strain ATCC 6013 (DSM 525) Using a Hybrid Next-Generation Sequencing Approach.</title>
        <authorList>
            <person name="Pyne M.E."/>
            <person name="Utturkar S.M."/>
            <person name="Brown S.D."/>
            <person name="Moo-Young M."/>
            <person name="Chung D.A."/>
            <person name="Chou P.C."/>
        </authorList>
    </citation>
    <scope>NUCLEOTIDE SEQUENCE</scope>
    <source>
        <strain evidence="3">ATCC 6013</strain>
    </source>
</reference>
<dbReference type="AlphaFoldDB" id="A0A0H3J6A4"/>
<accession>A0A0H3J6A4</accession>
<dbReference type="eggNOG" id="COG4637">
    <property type="taxonomic scope" value="Bacteria"/>
</dbReference>
<evidence type="ECO:0000313" key="2">
    <source>
        <dbReference type="EMBL" id="AJA52695.1"/>
    </source>
</evidence>
<dbReference type="KEGG" id="cpat:CLPA_c26400"/>
<dbReference type="Proteomes" id="UP000030905">
    <property type="component" value="Chromosome"/>
</dbReference>
<organism evidence="2 5">
    <name type="scientific">Clostridium pasteurianum DSM 525 = ATCC 6013</name>
    <dbReference type="NCBI Taxonomy" id="1262449"/>
    <lineage>
        <taxon>Bacteria</taxon>
        <taxon>Bacillati</taxon>
        <taxon>Bacillota</taxon>
        <taxon>Clostridia</taxon>
        <taxon>Eubacteriales</taxon>
        <taxon>Clostridiaceae</taxon>
        <taxon>Clostridium</taxon>
    </lineage>
</organism>